<reference evidence="1" key="1">
    <citation type="submission" date="2020-08" db="EMBL/GenBank/DDBJ databases">
        <title>Whole genome shotgun sequence of Polymorphospora rubra NBRC 101157.</title>
        <authorList>
            <person name="Komaki H."/>
            <person name="Tamura T."/>
        </authorList>
    </citation>
    <scope>NUCLEOTIDE SEQUENCE</scope>
    <source>
        <strain evidence="1">NBRC 101157</strain>
    </source>
</reference>
<gene>
    <name evidence="1" type="ORF">Prubr_17550</name>
</gene>
<dbReference type="EMBL" id="AP023359">
    <property type="protein sequence ID" value="BCJ64734.1"/>
    <property type="molecule type" value="Genomic_DNA"/>
</dbReference>
<accession>A0A810MW15</accession>
<protein>
    <recommendedName>
        <fullName evidence="3">Knr4/Smi1-like domain-containing protein</fullName>
    </recommendedName>
</protein>
<organism evidence="1 2">
    <name type="scientific">Polymorphospora rubra</name>
    <dbReference type="NCBI Taxonomy" id="338584"/>
    <lineage>
        <taxon>Bacteria</taxon>
        <taxon>Bacillati</taxon>
        <taxon>Actinomycetota</taxon>
        <taxon>Actinomycetes</taxon>
        <taxon>Micromonosporales</taxon>
        <taxon>Micromonosporaceae</taxon>
        <taxon>Polymorphospora</taxon>
    </lineage>
</organism>
<evidence type="ECO:0008006" key="3">
    <source>
        <dbReference type="Google" id="ProtNLM"/>
    </source>
</evidence>
<dbReference type="RefSeq" id="WP_212823496.1">
    <property type="nucleotide sequence ID" value="NZ_AP023359.1"/>
</dbReference>
<name>A0A810MW15_9ACTN</name>
<dbReference type="AlphaFoldDB" id="A0A810MW15"/>
<dbReference type="KEGG" id="pry:Prubr_17550"/>
<dbReference type="Proteomes" id="UP000680866">
    <property type="component" value="Chromosome"/>
</dbReference>
<evidence type="ECO:0000313" key="2">
    <source>
        <dbReference type="Proteomes" id="UP000680866"/>
    </source>
</evidence>
<sequence>MVVVAEGAATPDRLETVWQAVADDLSSVEPQDADPVALAGLYDDLYGMFTEVGVTDVSARLALPADYVCFLALAGGDRWWRHSTYDESSFCLFGIDRVWSATDFSCRLWADRRPAGEPMWLTVAALSDRSELALCCDRADPRFGAVVECHDDHPWHAGNGLFSPRASFTDFLASLS</sequence>
<evidence type="ECO:0000313" key="1">
    <source>
        <dbReference type="EMBL" id="BCJ64734.1"/>
    </source>
</evidence>
<keyword evidence="2" id="KW-1185">Reference proteome</keyword>
<proteinExistence type="predicted"/>